<reference evidence="2" key="1">
    <citation type="submission" date="2025-08" db="UniProtKB">
        <authorList>
            <consortium name="RefSeq"/>
        </authorList>
    </citation>
    <scope>IDENTIFICATION</scope>
    <source>
        <tissue evidence="2">Blood</tissue>
    </source>
</reference>
<gene>
    <name evidence="2" type="primary">LOC139081030</name>
</gene>
<dbReference type="GeneID" id="139081030"/>
<protein>
    <submittedName>
        <fullName evidence="2">Thymosin beta-4-like</fullName>
    </submittedName>
</protein>
<proteinExistence type="predicted"/>
<keyword evidence="1" id="KW-1185">Reference proteome</keyword>
<organism evidence="1 2">
    <name type="scientific">Equus przewalskii</name>
    <name type="common">Przewalski's horse</name>
    <name type="synonym">Equus caballus przewalskii</name>
    <dbReference type="NCBI Taxonomy" id="9798"/>
    <lineage>
        <taxon>Eukaryota</taxon>
        <taxon>Metazoa</taxon>
        <taxon>Chordata</taxon>
        <taxon>Craniata</taxon>
        <taxon>Vertebrata</taxon>
        <taxon>Euteleostomi</taxon>
        <taxon>Mammalia</taxon>
        <taxon>Eutheria</taxon>
        <taxon>Laurasiatheria</taxon>
        <taxon>Perissodactyla</taxon>
        <taxon>Equidae</taxon>
        <taxon>Equus</taxon>
    </lineage>
</organism>
<accession>A0ABM4N797</accession>
<name>A0ABM4N797_EQUPR</name>
<dbReference type="Proteomes" id="UP001652662">
    <property type="component" value="Chromosome X"/>
</dbReference>
<dbReference type="Gene3D" id="1.20.5.520">
    <property type="entry name" value="Single helix bin"/>
    <property type="match status" value="1"/>
</dbReference>
<evidence type="ECO:0000313" key="1">
    <source>
        <dbReference type="Proteomes" id="UP001652662"/>
    </source>
</evidence>
<evidence type="ECO:0000313" key="2">
    <source>
        <dbReference type="RefSeq" id="XP_070460823.1"/>
    </source>
</evidence>
<sequence>MSDKQDMAEVQKFKKSKLKKRNPLLFTEAIEQEKQGSES</sequence>
<dbReference type="RefSeq" id="XP_070460823.1">
    <property type="nucleotide sequence ID" value="XM_070604722.1"/>
</dbReference>
<dbReference type="InterPro" id="IPR038386">
    <property type="entry name" value="Beta-thymosin_sf"/>
</dbReference>